<dbReference type="Proteomes" id="UP000000598">
    <property type="component" value="Chromosome F"/>
</dbReference>
<dbReference type="PANTHER" id="PTHR10285">
    <property type="entry name" value="URIDINE KINASE"/>
    <property type="match status" value="1"/>
</dbReference>
<dbReference type="InterPro" id="IPR027417">
    <property type="entry name" value="P-loop_NTPase"/>
</dbReference>
<keyword evidence="2" id="KW-1185">Reference proteome</keyword>
<reference evidence="1 2" key="1">
    <citation type="journal article" date="2004" name="Nature">
        <title>Genome evolution in yeasts.</title>
        <authorList>
            <consortium name="Genolevures"/>
            <person name="Dujon B."/>
            <person name="Sherman D."/>
            <person name="Fischer G."/>
            <person name="Durrens P."/>
            <person name="Casaregola S."/>
            <person name="Lafontaine I."/>
            <person name="de Montigny J."/>
            <person name="Marck C."/>
            <person name="Neuveglise C."/>
            <person name="Talla E."/>
            <person name="Goffard N."/>
            <person name="Frangeul L."/>
            <person name="Aigle M."/>
            <person name="Anthouard V."/>
            <person name="Babour A."/>
            <person name="Barbe V."/>
            <person name="Barnay S."/>
            <person name="Blanchin S."/>
            <person name="Beckerich J.M."/>
            <person name="Beyne E."/>
            <person name="Bleykasten C."/>
            <person name="Boisrame A."/>
            <person name="Boyer J."/>
            <person name="Cattolico L."/>
            <person name="Confanioleri F."/>
            <person name="de Daruvar A."/>
            <person name="Despons L."/>
            <person name="Fabre E."/>
            <person name="Fairhead C."/>
            <person name="Ferry-Dumazet H."/>
            <person name="Groppi A."/>
            <person name="Hantraye F."/>
            <person name="Hennequin C."/>
            <person name="Jauniaux N."/>
            <person name="Joyet P."/>
            <person name="Kachouri R."/>
            <person name="Kerrest A."/>
            <person name="Koszul R."/>
            <person name="Lemaire M."/>
            <person name="Lesur I."/>
            <person name="Ma L."/>
            <person name="Muller H."/>
            <person name="Nicaud J.M."/>
            <person name="Nikolski M."/>
            <person name="Oztas S."/>
            <person name="Ozier-Kalogeropoulos O."/>
            <person name="Pellenz S."/>
            <person name="Potier S."/>
            <person name="Richard G.F."/>
            <person name="Straub M.L."/>
            <person name="Suleau A."/>
            <person name="Swennene D."/>
            <person name="Tekaia F."/>
            <person name="Wesolowski-Louvel M."/>
            <person name="Westhof E."/>
            <person name="Wirth B."/>
            <person name="Zeniou-Meyer M."/>
            <person name="Zivanovic I."/>
            <person name="Bolotin-Fukuhara M."/>
            <person name="Thierry A."/>
            <person name="Bouchier C."/>
            <person name="Caudron B."/>
            <person name="Scarpelli C."/>
            <person name="Gaillardin C."/>
            <person name="Weissenbach J."/>
            <person name="Wincker P."/>
            <person name="Souciet J.L."/>
        </authorList>
    </citation>
    <scope>NUCLEOTIDE SEQUENCE [LARGE SCALE GENOMIC DNA]</scope>
    <source>
        <strain evidence="2">ATCC 8585 / CBS 2359 / DSM 70799 / NBRC 1267 / NRRL Y-1140 / WM37</strain>
    </source>
</reference>
<proteinExistence type="predicted"/>
<dbReference type="eggNOG" id="KOG3308">
    <property type="taxonomic scope" value="Eukaryota"/>
</dbReference>
<evidence type="ECO:0000313" key="1">
    <source>
        <dbReference type="EMBL" id="CAG98871.1"/>
    </source>
</evidence>
<dbReference type="HOGENOM" id="CLU_058668_1_0_1"/>
<dbReference type="AlphaFoldDB" id="Q6CIS6"/>
<name>Q6CIS6_KLULA</name>
<dbReference type="FunCoup" id="Q6CIS6">
    <property type="interactions" value="51"/>
</dbReference>
<dbReference type="SUPFAM" id="SSF52540">
    <property type="entry name" value="P-loop containing nucleoside triphosphate hydrolases"/>
    <property type="match status" value="1"/>
</dbReference>
<dbReference type="CDD" id="cd02024">
    <property type="entry name" value="NRK1"/>
    <property type="match status" value="1"/>
</dbReference>
<gene>
    <name evidence="1" type="ORF">KLLA0_F24310g</name>
</gene>
<dbReference type="InParanoid" id="Q6CIS6"/>
<organism evidence="1 2">
    <name type="scientific">Kluyveromyces lactis (strain ATCC 8585 / CBS 2359 / DSM 70799 / NBRC 1267 / NRRL Y-1140 / WM37)</name>
    <name type="common">Yeast</name>
    <name type="synonym">Candida sphaerica</name>
    <dbReference type="NCBI Taxonomy" id="284590"/>
    <lineage>
        <taxon>Eukaryota</taxon>
        <taxon>Fungi</taxon>
        <taxon>Dikarya</taxon>
        <taxon>Ascomycota</taxon>
        <taxon>Saccharomycotina</taxon>
        <taxon>Saccharomycetes</taxon>
        <taxon>Saccharomycetales</taxon>
        <taxon>Saccharomycetaceae</taxon>
        <taxon>Kluyveromyces</taxon>
    </lineage>
</organism>
<evidence type="ECO:0000313" key="2">
    <source>
        <dbReference type="Proteomes" id="UP000000598"/>
    </source>
</evidence>
<dbReference type="STRING" id="284590.Q6CIS6"/>
<accession>Q6CIS6</accession>
<dbReference type="EMBL" id="CR382126">
    <property type="protein sequence ID" value="CAG98871.1"/>
    <property type="molecule type" value="Genomic_DNA"/>
</dbReference>
<dbReference type="Gene3D" id="3.40.50.300">
    <property type="entry name" value="P-loop containing nucleotide triphosphate hydrolases"/>
    <property type="match status" value="1"/>
</dbReference>
<dbReference type="PaxDb" id="284590-Q6CIS6"/>
<protein>
    <submittedName>
        <fullName evidence="1">KLLA0F24310p</fullName>
    </submittedName>
</protein>
<dbReference type="OMA" id="MDMEAMT"/>
<dbReference type="KEGG" id="kla:KLLA0_F24310g"/>
<sequence length="242" mass="27937">MTSSKLVLIAISGCSSSGKTTLTKLTSNAIPRSSVLHEDDFYKPDAQIPLNEKYQIADWDCPEALDIPAFKRELDQIKETGLIKSKLIHNDNVDDITKFDISPEDWDSLKRKYAIVQNSDLKIVLVDGFMIFNDEELTKKFDIKIFVRAPYEVLKKRRNARAGYKTIDSYWVDPPYYFDEFVYKSYRNEHKYMFEDEDIEGQLKRNTGLFELKNDDDINISDALNAIADHIVETLNASSLLE</sequence>